<name>D5E743_METMS</name>
<feature type="region of interest" description="Disordered" evidence="1">
    <location>
        <begin position="1"/>
        <end position="28"/>
    </location>
</feature>
<feature type="compositionally biased region" description="Basic and acidic residues" evidence="1">
    <location>
        <begin position="9"/>
        <end position="18"/>
    </location>
</feature>
<evidence type="ECO:0000313" key="2">
    <source>
        <dbReference type="EMBL" id="ADE36981.1"/>
    </source>
</evidence>
<gene>
    <name evidence="2" type="ordered locus">Mmah_1485</name>
</gene>
<protein>
    <submittedName>
        <fullName evidence="2">Uncharacterized protein</fullName>
    </submittedName>
</protein>
<evidence type="ECO:0000313" key="3">
    <source>
        <dbReference type="Proteomes" id="UP000001059"/>
    </source>
</evidence>
<dbReference type="AlphaFoldDB" id="D5E743"/>
<keyword evidence="3" id="KW-1185">Reference proteome</keyword>
<dbReference type="EMBL" id="CP001994">
    <property type="protein sequence ID" value="ADE36981.1"/>
    <property type="molecule type" value="Genomic_DNA"/>
</dbReference>
<organism evidence="2 3">
    <name type="scientific">Methanohalophilus mahii (strain ATCC 35705 / DSM 5219 / SLP)</name>
    <dbReference type="NCBI Taxonomy" id="547558"/>
    <lineage>
        <taxon>Archaea</taxon>
        <taxon>Methanobacteriati</taxon>
        <taxon>Methanobacteriota</taxon>
        <taxon>Stenosarchaea group</taxon>
        <taxon>Methanomicrobia</taxon>
        <taxon>Methanosarcinales</taxon>
        <taxon>Methanosarcinaceae</taxon>
        <taxon>Methanohalophilus</taxon>
    </lineage>
</organism>
<dbReference type="STRING" id="547558.Mmah_1485"/>
<evidence type="ECO:0000256" key="1">
    <source>
        <dbReference type="SAM" id="MobiDB-lite"/>
    </source>
</evidence>
<dbReference type="KEGG" id="mmh:Mmah_1485"/>
<accession>D5E743</accession>
<proteinExistence type="predicted"/>
<dbReference type="Proteomes" id="UP000001059">
    <property type="component" value="Chromosome"/>
</dbReference>
<dbReference type="HOGENOM" id="CLU_3057152_0_0_2"/>
<sequence>MKPLSGKCRRGDINHHSPLDPVLADGESRQDTLVTSIDGQKDALRKKGCNCKI</sequence>
<reference evidence="2 3" key="1">
    <citation type="submission" date="2010-03" db="EMBL/GenBank/DDBJ databases">
        <title>The complete genome of Methanohalophilus mahii DSM 5219.</title>
        <authorList>
            <consortium name="US DOE Joint Genome Institute (JGI-PGF)"/>
            <person name="Lucas S."/>
            <person name="Copeland A."/>
            <person name="Lapidus A."/>
            <person name="Glavina del Rio T."/>
            <person name="Dalin E."/>
            <person name="Tice H."/>
            <person name="Bruce D."/>
            <person name="Goodwin L."/>
            <person name="Pitluck S."/>
            <person name="Kyrpides N."/>
            <person name="Mavromatis K."/>
            <person name="Ivanova N."/>
            <person name="Lykidis A."/>
            <person name="Saunders E."/>
            <person name="Brettin T."/>
            <person name="Detter J.C."/>
            <person name="Han C."/>
            <person name="Land M."/>
            <person name="Hauser L."/>
            <person name="Markowitz V."/>
            <person name="Cheng J.-F."/>
            <person name="Hugenholtz P."/>
            <person name="Woyke T."/>
            <person name="Wu D."/>
            <person name="Spring S."/>
            <person name="Schneider S."/>
            <person name="Schroeder M."/>
            <person name="Klenk H.-P."/>
            <person name="Eisen J.A."/>
        </authorList>
    </citation>
    <scope>NUCLEOTIDE SEQUENCE [LARGE SCALE GENOMIC DNA]</scope>
    <source>
        <strain evidence="3">ATCC 35705 / DSM 5219 / SLP</strain>
    </source>
</reference>